<evidence type="ECO:0000256" key="6">
    <source>
        <dbReference type="ARBA" id="ARBA00023144"/>
    </source>
</evidence>
<dbReference type="PANTHER" id="PTHR10457:SF7">
    <property type="entry name" value="GALACTOKINASE-RELATED"/>
    <property type="match status" value="1"/>
</dbReference>
<sequence>MSMIKASVPSRICLFGEHQDYLGLEVIAAAIDLRFTASVTSREDNLLRIKIRDRALSGLGEVNPGRYQEYQLDLSRAQVYEGPRDYFRSVVNVLTRAGYNLKAADVVLDSEIPIGKGMCSSTAMVMALMAGLAAYAGKALEPMELAKLGWQAEVAEFGEPGGMMDHYAGALGGILHLDFSDGVKVEKMPDVLKEDIILFDSMQEKDTLAVLSSAKTPSVEGLKVLGAYGVHSVRDLAENPALERKIGMLPEEMARRVRANVDNYRLQRTAYQMLSSGESGGRQLGGLLNRHQANLRDGLGISTPKIDHILEMALANGAYGGKINGSGGGGCVYCYAPAEKSDAILKAAAENGIPAKRLSITDGVRIEIK</sequence>
<evidence type="ECO:0000256" key="1">
    <source>
        <dbReference type="ARBA" id="ARBA00006566"/>
    </source>
</evidence>
<evidence type="ECO:0000313" key="11">
    <source>
        <dbReference type="Proteomes" id="UP000824160"/>
    </source>
</evidence>
<evidence type="ECO:0000313" key="10">
    <source>
        <dbReference type="EMBL" id="HIT93877.1"/>
    </source>
</evidence>
<dbReference type="InterPro" id="IPR013750">
    <property type="entry name" value="GHMP_kinase_C_dom"/>
</dbReference>
<evidence type="ECO:0000256" key="4">
    <source>
        <dbReference type="ARBA" id="ARBA00022777"/>
    </source>
</evidence>
<dbReference type="InterPro" id="IPR000705">
    <property type="entry name" value="Galactokinase"/>
</dbReference>
<dbReference type="EMBL" id="DVLW01000045">
    <property type="protein sequence ID" value="HIT93877.1"/>
    <property type="molecule type" value="Genomic_DNA"/>
</dbReference>
<name>A0A9D1H6B0_9FIRM</name>
<dbReference type="GO" id="GO:0004335">
    <property type="term" value="F:galactokinase activity"/>
    <property type="evidence" value="ECO:0007669"/>
    <property type="project" value="InterPro"/>
</dbReference>
<keyword evidence="5" id="KW-0067">ATP-binding</keyword>
<reference evidence="10" key="2">
    <citation type="journal article" date="2021" name="PeerJ">
        <title>Extensive microbial diversity within the chicken gut microbiome revealed by metagenomics and culture.</title>
        <authorList>
            <person name="Gilroy R."/>
            <person name="Ravi A."/>
            <person name="Getino M."/>
            <person name="Pursley I."/>
            <person name="Horton D.L."/>
            <person name="Alikhan N.F."/>
            <person name="Baker D."/>
            <person name="Gharbi K."/>
            <person name="Hall N."/>
            <person name="Watson M."/>
            <person name="Adriaenssens E.M."/>
            <person name="Foster-Nyarko E."/>
            <person name="Jarju S."/>
            <person name="Secka A."/>
            <person name="Antonio M."/>
            <person name="Oren A."/>
            <person name="Chaudhuri R.R."/>
            <person name="La Ragione R."/>
            <person name="Hildebrand F."/>
            <person name="Pallen M.J."/>
        </authorList>
    </citation>
    <scope>NUCLEOTIDE SEQUENCE</scope>
    <source>
        <strain evidence="10">ChiBcec7-5410</strain>
    </source>
</reference>
<evidence type="ECO:0000256" key="2">
    <source>
        <dbReference type="ARBA" id="ARBA00022679"/>
    </source>
</evidence>
<evidence type="ECO:0000259" key="7">
    <source>
        <dbReference type="Pfam" id="PF00288"/>
    </source>
</evidence>
<keyword evidence="2" id="KW-0808">Transferase</keyword>
<keyword evidence="6" id="KW-0119">Carbohydrate metabolism</keyword>
<dbReference type="Proteomes" id="UP000824160">
    <property type="component" value="Unassembled WGS sequence"/>
</dbReference>
<dbReference type="Gene3D" id="3.30.70.890">
    <property type="entry name" value="GHMP kinase, C-terminal domain"/>
    <property type="match status" value="1"/>
</dbReference>
<dbReference type="InterPro" id="IPR006206">
    <property type="entry name" value="Mevalonate/galactokinase"/>
</dbReference>
<evidence type="ECO:0008006" key="12">
    <source>
        <dbReference type="Google" id="ProtNLM"/>
    </source>
</evidence>
<dbReference type="Pfam" id="PF10509">
    <property type="entry name" value="GalKase_gal_bdg"/>
    <property type="match status" value="1"/>
</dbReference>
<dbReference type="InterPro" id="IPR036554">
    <property type="entry name" value="GHMP_kinase_C_sf"/>
</dbReference>
<comment type="caution">
    <text evidence="10">The sequence shown here is derived from an EMBL/GenBank/DDBJ whole genome shotgun (WGS) entry which is preliminary data.</text>
</comment>
<dbReference type="InterPro" id="IPR020568">
    <property type="entry name" value="Ribosomal_Su5_D2-typ_SF"/>
</dbReference>
<organism evidence="10 11">
    <name type="scientific">Candidatus Faecivivens stercoripullorum</name>
    <dbReference type="NCBI Taxonomy" id="2840805"/>
    <lineage>
        <taxon>Bacteria</taxon>
        <taxon>Bacillati</taxon>
        <taxon>Bacillota</taxon>
        <taxon>Clostridia</taxon>
        <taxon>Eubacteriales</taxon>
        <taxon>Oscillospiraceae</taxon>
        <taxon>Oscillospiraceae incertae sedis</taxon>
        <taxon>Candidatus Faecivivens</taxon>
    </lineage>
</organism>
<evidence type="ECO:0000256" key="3">
    <source>
        <dbReference type="ARBA" id="ARBA00022741"/>
    </source>
</evidence>
<dbReference type="PIRSF" id="PIRSF000530">
    <property type="entry name" value="Galactokinase"/>
    <property type="match status" value="1"/>
</dbReference>
<feature type="domain" description="GHMP kinase N-terminal" evidence="7">
    <location>
        <begin position="86"/>
        <end position="173"/>
    </location>
</feature>
<evidence type="ECO:0000259" key="8">
    <source>
        <dbReference type="Pfam" id="PF08544"/>
    </source>
</evidence>
<feature type="domain" description="Galactokinase N-terminal" evidence="9">
    <location>
        <begin position="6"/>
        <end position="39"/>
    </location>
</feature>
<evidence type="ECO:0000256" key="5">
    <source>
        <dbReference type="ARBA" id="ARBA00022840"/>
    </source>
</evidence>
<proteinExistence type="inferred from homology"/>
<dbReference type="InterPro" id="IPR006204">
    <property type="entry name" value="GHMP_kinase_N_dom"/>
</dbReference>
<dbReference type="SUPFAM" id="SSF55060">
    <property type="entry name" value="GHMP Kinase, C-terminal domain"/>
    <property type="match status" value="1"/>
</dbReference>
<protein>
    <recommendedName>
        <fullName evidence="12">GHMP kinase</fullName>
    </recommendedName>
</protein>
<dbReference type="PRINTS" id="PR00959">
    <property type="entry name" value="MEVGALKINASE"/>
</dbReference>
<keyword evidence="6" id="KW-0299">Galactose metabolism</keyword>
<dbReference type="GO" id="GO:0006012">
    <property type="term" value="P:galactose metabolic process"/>
    <property type="evidence" value="ECO:0007669"/>
    <property type="project" value="UniProtKB-KW"/>
</dbReference>
<evidence type="ECO:0000259" key="9">
    <source>
        <dbReference type="Pfam" id="PF10509"/>
    </source>
</evidence>
<dbReference type="PRINTS" id="PR00473">
    <property type="entry name" value="GALCTOKINASE"/>
</dbReference>
<dbReference type="GO" id="GO:0005829">
    <property type="term" value="C:cytosol"/>
    <property type="evidence" value="ECO:0007669"/>
    <property type="project" value="TreeGrafter"/>
</dbReference>
<comment type="similarity">
    <text evidence="1">Belongs to the GHMP kinase family. GalK subfamily.</text>
</comment>
<dbReference type="Gene3D" id="3.30.230.10">
    <property type="match status" value="1"/>
</dbReference>
<keyword evidence="4" id="KW-0418">Kinase</keyword>
<gene>
    <name evidence="10" type="ORF">IAC43_01705</name>
</gene>
<dbReference type="PANTHER" id="PTHR10457">
    <property type="entry name" value="MEVALONATE KINASE/GALACTOKINASE"/>
    <property type="match status" value="1"/>
</dbReference>
<accession>A0A9D1H6B0</accession>
<dbReference type="Pfam" id="PF00288">
    <property type="entry name" value="GHMP_kinases_N"/>
    <property type="match status" value="1"/>
</dbReference>
<dbReference type="InterPro" id="IPR014721">
    <property type="entry name" value="Ribsml_uS5_D2-typ_fold_subgr"/>
</dbReference>
<dbReference type="AlphaFoldDB" id="A0A9D1H6B0"/>
<dbReference type="Pfam" id="PF08544">
    <property type="entry name" value="GHMP_kinases_C"/>
    <property type="match status" value="1"/>
</dbReference>
<dbReference type="InterPro" id="IPR019539">
    <property type="entry name" value="GalKase_N"/>
</dbReference>
<feature type="domain" description="GHMP kinase C-terminal" evidence="8">
    <location>
        <begin position="283"/>
        <end position="352"/>
    </location>
</feature>
<dbReference type="SUPFAM" id="SSF54211">
    <property type="entry name" value="Ribosomal protein S5 domain 2-like"/>
    <property type="match status" value="1"/>
</dbReference>
<keyword evidence="3" id="KW-0547">Nucleotide-binding</keyword>
<reference evidence="10" key="1">
    <citation type="submission" date="2020-10" db="EMBL/GenBank/DDBJ databases">
        <authorList>
            <person name="Gilroy R."/>
        </authorList>
    </citation>
    <scope>NUCLEOTIDE SEQUENCE</scope>
    <source>
        <strain evidence="10">ChiBcec7-5410</strain>
    </source>
</reference>
<dbReference type="GO" id="GO:0005524">
    <property type="term" value="F:ATP binding"/>
    <property type="evidence" value="ECO:0007669"/>
    <property type="project" value="UniProtKB-KW"/>
</dbReference>